<dbReference type="EMBL" id="NMVQ01000012">
    <property type="protein sequence ID" value="OYO22232.1"/>
    <property type="molecule type" value="Genomic_DNA"/>
</dbReference>
<evidence type="ECO:0000313" key="3">
    <source>
        <dbReference type="Proteomes" id="UP000216311"/>
    </source>
</evidence>
<feature type="transmembrane region" description="Helical" evidence="1">
    <location>
        <begin position="100"/>
        <end position="119"/>
    </location>
</feature>
<dbReference type="OrthoDB" id="3697173at2"/>
<sequence>MLTEFIRDHAFTIAWFGLMAFVWFGWGQEDPPPAWRKWLGIGSGVGVLLAGLFGFGVFRHWRDGSALEGRYEWFGILVGLEVVAAGLGCGYLWRTRRNRWMAWWVAVVVAAHFLPLAFFLNDASMVILGVIQLVALAVLVPRLRGGAYATSRLVGPVMGVSLVGFALVSTVAFLSTRGAPW</sequence>
<reference evidence="2 3" key="1">
    <citation type="submission" date="2017-07" db="EMBL/GenBank/DDBJ databases">
        <title>Draft whole genome sequences of clinical Proprionibacteriaceae strains.</title>
        <authorList>
            <person name="Bernier A.-M."/>
            <person name="Bernard K."/>
            <person name="Domingo M.-C."/>
        </authorList>
    </citation>
    <scope>NUCLEOTIDE SEQUENCE [LARGE SCALE GENOMIC DNA]</scope>
    <source>
        <strain evidence="2 3">NML 130396</strain>
    </source>
</reference>
<feature type="transmembrane region" description="Helical" evidence="1">
    <location>
        <begin position="125"/>
        <end position="141"/>
    </location>
</feature>
<name>A0A255H3T1_9ACTN</name>
<keyword evidence="3" id="KW-1185">Reference proteome</keyword>
<comment type="caution">
    <text evidence="2">The sequence shown here is derived from an EMBL/GenBank/DDBJ whole genome shotgun (WGS) entry which is preliminary data.</text>
</comment>
<protein>
    <submittedName>
        <fullName evidence="2">Uncharacterized protein</fullName>
    </submittedName>
</protein>
<keyword evidence="1" id="KW-0812">Transmembrane</keyword>
<dbReference type="AlphaFoldDB" id="A0A255H3T1"/>
<accession>A0A255H3T1</accession>
<proteinExistence type="predicted"/>
<feature type="transmembrane region" description="Helical" evidence="1">
    <location>
        <begin position="38"/>
        <end position="61"/>
    </location>
</feature>
<feature type="transmembrane region" description="Helical" evidence="1">
    <location>
        <begin position="153"/>
        <end position="174"/>
    </location>
</feature>
<evidence type="ECO:0000313" key="2">
    <source>
        <dbReference type="EMBL" id="OYO22232.1"/>
    </source>
</evidence>
<keyword evidence="1" id="KW-0472">Membrane</keyword>
<feature type="transmembrane region" description="Helical" evidence="1">
    <location>
        <begin position="6"/>
        <end position="26"/>
    </location>
</feature>
<keyword evidence="1" id="KW-1133">Transmembrane helix</keyword>
<organism evidence="2 3">
    <name type="scientific">Enemella dayhoffiae</name>
    <dbReference type="NCBI Taxonomy" id="2016507"/>
    <lineage>
        <taxon>Bacteria</taxon>
        <taxon>Bacillati</taxon>
        <taxon>Actinomycetota</taxon>
        <taxon>Actinomycetes</taxon>
        <taxon>Propionibacteriales</taxon>
        <taxon>Propionibacteriaceae</taxon>
        <taxon>Enemella</taxon>
    </lineage>
</organism>
<dbReference type="Proteomes" id="UP000216311">
    <property type="component" value="Unassembled WGS sequence"/>
</dbReference>
<gene>
    <name evidence="2" type="ORF">CGZ93_09230</name>
</gene>
<evidence type="ECO:0000256" key="1">
    <source>
        <dbReference type="SAM" id="Phobius"/>
    </source>
</evidence>
<feature type="transmembrane region" description="Helical" evidence="1">
    <location>
        <begin position="73"/>
        <end position="93"/>
    </location>
</feature>